<dbReference type="PANTHER" id="PTHR33336">
    <property type="entry name" value="QUINOL MONOOXYGENASE YGIN-RELATED"/>
    <property type="match status" value="1"/>
</dbReference>
<dbReference type="AlphaFoldDB" id="A0A1Y5SXR1"/>
<dbReference type="OrthoDB" id="287932at2"/>
<dbReference type="Pfam" id="PF03992">
    <property type="entry name" value="ABM"/>
    <property type="match status" value="1"/>
</dbReference>
<evidence type="ECO:0000313" key="2">
    <source>
        <dbReference type="EMBL" id="SLN47533.1"/>
    </source>
</evidence>
<dbReference type="InterPro" id="IPR007138">
    <property type="entry name" value="ABM_dom"/>
</dbReference>
<dbReference type="RefSeq" id="WP_085878852.1">
    <property type="nucleotide sequence ID" value="NZ_FWFZ01000008.1"/>
</dbReference>
<dbReference type="InterPro" id="IPR050744">
    <property type="entry name" value="AI-2_Isomerase_LsrG"/>
</dbReference>
<accession>A0A1Y5SXR1</accession>
<keyword evidence="3" id="KW-1185">Reference proteome</keyword>
<dbReference type="GO" id="GO:0004497">
    <property type="term" value="F:monooxygenase activity"/>
    <property type="evidence" value="ECO:0007669"/>
    <property type="project" value="UniProtKB-KW"/>
</dbReference>
<sequence length="95" mass="10675">MSLTIVASFQAHPGKGDALQEVLRGLIAPTLAEDGCVQYDLHRNNSDPDHFLFYETWETRPLWRDHAASDHIAAFGALKDELVAEMVVHEMSRVD</sequence>
<keyword evidence="2" id="KW-0560">Oxidoreductase</keyword>
<reference evidence="2 3" key="1">
    <citation type="submission" date="2017-03" db="EMBL/GenBank/DDBJ databases">
        <authorList>
            <person name="Afonso C.L."/>
            <person name="Miller P.J."/>
            <person name="Scott M.A."/>
            <person name="Spackman E."/>
            <person name="Goraichik I."/>
            <person name="Dimitrov K.M."/>
            <person name="Suarez D.L."/>
            <person name="Swayne D.E."/>
        </authorList>
    </citation>
    <scope>NUCLEOTIDE SEQUENCE [LARGE SCALE GENOMIC DNA]</scope>
    <source>
        <strain evidence="2 3">CECT 7023</strain>
    </source>
</reference>
<name>A0A1Y5SXR1_9RHOB</name>
<dbReference type="InterPro" id="IPR011008">
    <property type="entry name" value="Dimeric_a/b-barrel"/>
</dbReference>
<dbReference type="Gene3D" id="3.30.70.100">
    <property type="match status" value="1"/>
</dbReference>
<dbReference type="SUPFAM" id="SSF54909">
    <property type="entry name" value="Dimeric alpha+beta barrel"/>
    <property type="match status" value="1"/>
</dbReference>
<dbReference type="PROSITE" id="PS51725">
    <property type="entry name" value="ABM"/>
    <property type="match status" value="1"/>
</dbReference>
<dbReference type="EC" id="1.-.-.-" evidence="2"/>
<dbReference type="PANTHER" id="PTHR33336:SF3">
    <property type="entry name" value="ABM DOMAIN-CONTAINING PROTEIN"/>
    <property type="match status" value="1"/>
</dbReference>
<keyword evidence="2" id="KW-0503">Monooxygenase</keyword>
<dbReference type="EMBL" id="FWFZ01000008">
    <property type="protein sequence ID" value="SLN47533.1"/>
    <property type="molecule type" value="Genomic_DNA"/>
</dbReference>
<evidence type="ECO:0000313" key="3">
    <source>
        <dbReference type="Proteomes" id="UP000193900"/>
    </source>
</evidence>
<gene>
    <name evidence="2" type="ORF">ROA7023_02006</name>
</gene>
<feature type="domain" description="ABM" evidence="1">
    <location>
        <begin position="3"/>
        <end position="91"/>
    </location>
</feature>
<protein>
    <submittedName>
        <fullName evidence="2">Putative monooxygenase</fullName>
        <ecNumber evidence="2">1.-.-.-</ecNumber>
    </submittedName>
</protein>
<organism evidence="2 3">
    <name type="scientific">Roseisalinus antarcticus</name>
    <dbReference type="NCBI Taxonomy" id="254357"/>
    <lineage>
        <taxon>Bacteria</taxon>
        <taxon>Pseudomonadati</taxon>
        <taxon>Pseudomonadota</taxon>
        <taxon>Alphaproteobacteria</taxon>
        <taxon>Rhodobacterales</taxon>
        <taxon>Roseobacteraceae</taxon>
        <taxon>Roseisalinus</taxon>
    </lineage>
</organism>
<evidence type="ECO:0000259" key="1">
    <source>
        <dbReference type="PROSITE" id="PS51725"/>
    </source>
</evidence>
<dbReference type="Proteomes" id="UP000193900">
    <property type="component" value="Unassembled WGS sequence"/>
</dbReference>
<proteinExistence type="predicted"/>